<sequence length="151" mass="16777">MTRKVLTKEQNFLSDLRSVRKISIRNVDRSESDPSKYQSSSDDDFIDPNVPSTSKNTQIRTKLPTLGLVCDKYGTSDLSAAAIASAVLKNVGIITTEDPSKIVDKNKVREKKNGRLYKKTVVEEHVSLIEETESIYEGISNINGTVQIKTS</sequence>
<proteinExistence type="predicted"/>
<reference evidence="2" key="1">
    <citation type="submission" date="2022-01" db="EMBL/GenBank/DDBJ databases">
        <authorList>
            <person name="King R."/>
        </authorList>
    </citation>
    <scope>NUCLEOTIDE SEQUENCE</scope>
</reference>
<feature type="region of interest" description="Disordered" evidence="1">
    <location>
        <begin position="27"/>
        <end position="57"/>
    </location>
</feature>
<dbReference type="OrthoDB" id="6429491at2759"/>
<gene>
    <name evidence="2" type="ORF">PSYICH_LOCUS762</name>
</gene>
<dbReference type="Proteomes" id="UP001153636">
    <property type="component" value="Chromosome 1"/>
</dbReference>
<protein>
    <submittedName>
        <fullName evidence="2">Uncharacterized protein</fullName>
    </submittedName>
</protein>
<organism evidence="2 3">
    <name type="scientific">Psylliodes chrysocephalus</name>
    <dbReference type="NCBI Taxonomy" id="3402493"/>
    <lineage>
        <taxon>Eukaryota</taxon>
        <taxon>Metazoa</taxon>
        <taxon>Ecdysozoa</taxon>
        <taxon>Arthropoda</taxon>
        <taxon>Hexapoda</taxon>
        <taxon>Insecta</taxon>
        <taxon>Pterygota</taxon>
        <taxon>Neoptera</taxon>
        <taxon>Endopterygota</taxon>
        <taxon>Coleoptera</taxon>
        <taxon>Polyphaga</taxon>
        <taxon>Cucujiformia</taxon>
        <taxon>Chrysomeloidea</taxon>
        <taxon>Chrysomelidae</taxon>
        <taxon>Galerucinae</taxon>
        <taxon>Alticini</taxon>
        <taxon>Psylliodes</taxon>
    </lineage>
</organism>
<dbReference type="EMBL" id="OV651813">
    <property type="protein sequence ID" value="CAH1099290.1"/>
    <property type="molecule type" value="Genomic_DNA"/>
</dbReference>
<name>A0A9P0G726_9CUCU</name>
<evidence type="ECO:0000313" key="3">
    <source>
        <dbReference type="Proteomes" id="UP001153636"/>
    </source>
</evidence>
<keyword evidence="3" id="KW-1185">Reference proteome</keyword>
<accession>A0A9P0G726</accession>
<evidence type="ECO:0000313" key="2">
    <source>
        <dbReference type="EMBL" id="CAH1099290.1"/>
    </source>
</evidence>
<evidence type="ECO:0000256" key="1">
    <source>
        <dbReference type="SAM" id="MobiDB-lite"/>
    </source>
</evidence>
<dbReference type="AlphaFoldDB" id="A0A9P0G726"/>